<accession>A0AC34RFK5</accession>
<dbReference type="Proteomes" id="UP000887576">
    <property type="component" value="Unplaced"/>
</dbReference>
<name>A0AC34RFK5_9BILA</name>
<dbReference type="WBParaSite" id="JU765_v2.g6282.t1">
    <property type="protein sequence ID" value="JU765_v2.g6282.t1"/>
    <property type="gene ID" value="JU765_v2.g6282"/>
</dbReference>
<evidence type="ECO:0000313" key="1">
    <source>
        <dbReference type="Proteomes" id="UP000887576"/>
    </source>
</evidence>
<reference evidence="2" key="1">
    <citation type="submission" date="2022-11" db="UniProtKB">
        <authorList>
            <consortium name="WormBaseParasite"/>
        </authorList>
    </citation>
    <scope>IDENTIFICATION</scope>
</reference>
<protein>
    <submittedName>
        <fullName evidence="2">Uncharacterized protein</fullName>
    </submittedName>
</protein>
<sequence>MGNGASSYGSSGSAERPSRDRLADFDAQLWTSFDTFCANHCAIKGVRHQRPTGDTTNAGVDTINVASTTAAIDGS</sequence>
<evidence type="ECO:0000313" key="2">
    <source>
        <dbReference type="WBParaSite" id="JU765_v2.g6282.t1"/>
    </source>
</evidence>
<proteinExistence type="predicted"/>
<organism evidence="1 2">
    <name type="scientific">Panagrolaimus sp. JU765</name>
    <dbReference type="NCBI Taxonomy" id="591449"/>
    <lineage>
        <taxon>Eukaryota</taxon>
        <taxon>Metazoa</taxon>
        <taxon>Ecdysozoa</taxon>
        <taxon>Nematoda</taxon>
        <taxon>Chromadorea</taxon>
        <taxon>Rhabditida</taxon>
        <taxon>Tylenchina</taxon>
        <taxon>Panagrolaimomorpha</taxon>
        <taxon>Panagrolaimoidea</taxon>
        <taxon>Panagrolaimidae</taxon>
        <taxon>Panagrolaimus</taxon>
    </lineage>
</organism>